<feature type="transmembrane region" description="Helical" evidence="1">
    <location>
        <begin position="126"/>
        <end position="145"/>
    </location>
</feature>
<proteinExistence type="predicted"/>
<feature type="transmembrane region" description="Helical" evidence="1">
    <location>
        <begin position="73"/>
        <end position="92"/>
    </location>
</feature>
<keyword evidence="1" id="KW-0812">Transmembrane</keyword>
<evidence type="ECO:0000313" key="2">
    <source>
        <dbReference type="EMBL" id="NGN94738.1"/>
    </source>
</evidence>
<accession>A0A6M1RAS6</accession>
<keyword evidence="1" id="KW-1133">Transmembrane helix</keyword>
<keyword evidence="3" id="KW-1185">Reference proteome</keyword>
<name>A0A6M1RAS6_9ACTN</name>
<comment type="caution">
    <text evidence="2">The sequence shown here is derived from an EMBL/GenBank/DDBJ whole genome shotgun (WGS) entry which is preliminary data.</text>
</comment>
<keyword evidence="1" id="KW-0472">Membrane</keyword>
<feature type="transmembrane region" description="Helical" evidence="1">
    <location>
        <begin position="45"/>
        <end position="66"/>
    </location>
</feature>
<reference evidence="2 3" key="1">
    <citation type="submission" date="2020-02" db="EMBL/GenBank/DDBJ databases">
        <title>Whole-genome analyses of novel actinobacteria.</title>
        <authorList>
            <person name="Sahin N."/>
        </authorList>
    </citation>
    <scope>NUCLEOTIDE SEQUENCE [LARGE SCALE GENOMIC DNA]</scope>
    <source>
        <strain evidence="2 3">KC13</strain>
    </source>
</reference>
<dbReference type="AlphaFoldDB" id="A0A6M1RAS6"/>
<sequence>MNTLADLGRPDSRFQTLLSGRSAAVVGVLGAMVTVAIAGQPRFGLALGCLSVVGLYGVYPTFSIGWGTPRERLTEWAFTLVGIGSIVLALSLDPRWLALAWSAHGVWDALHHRRHHVVGLRGIPPWYIQTCLVWDFLAAAGLLILL</sequence>
<organism evidence="2 3">
    <name type="scientific">Nocardioides turkmenicus</name>
    <dbReference type="NCBI Taxonomy" id="2711220"/>
    <lineage>
        <taxon>Bacteria</taxon>
        <taxon>Bacillati</taxon>
        <taxon>Actinomycetota</taxon>
        <taxon>Actinomycetes</taxon>
        <taxon>Propionibacteriales</taxon>
        <taxon>Nocardioidaceae</taxon>
        <taxon>Nocardioides</taxon>
    </lineage>
</organism>
<feature type="transmembrane region" description="Helical" evidence="1">
    <location>
        <begin position="21"/>
        <end position="39"/>
    </location>
</feature>
<dbReference type="Proteomes" id="UP000483261">
    <property type="component" value="Unassembled WGS sequence"/>
</dbReference>
<dbReference type="EMBL" id="JAALAA010000016">
    <property type="protein sequence ID" value="NGN94738.1"/>
    <property type="molecule type" value="Genomic_DNA"/>
</dbReference>
<gene>
    <name evidence="2" type="ORF">G5C66_18580</name>
</gene>
<dbReference type="RefSeq" id="WP_165112426.1">
    <property type="nucleotide sequence ID" value="NZ_JAALAA010000016.1"/>
</dbReference>
<protein>
    <submittedName>
        <fullName evidence="2">Uncharacterized protein</fullName>
    </submittedName>
</protein>
<evidence type="ECO:0000256" key="1">
    <source>
        <dbReference type="SAM" id="Phobius"/>
    </source>
</evidence>
<evidence type="ECO:0000313" key="3">
    <source>
        <dbReference type="Proteomes" id="UP000483261"/>
    </source>
</evidence>